<dbReference type="GO" id="GO:0030288">
    <property type="term" value="C:outer membrane-bounded periplasmic space"/>
    <property type="evidence" value="ECO:0007669"/>
    <property type="project" value="InterPro"/>
</dbReference>
<evidence type="ECO:0008006" key="8">
    <source>
        <dbReference type="Google" id="ProtNLM"/>
    </source>
</evidence>
<keyword evidence="4" id="KW-0564">Palmitate</keyword>
<accession>A0A918VVZ6</accession>
<evidence type="ECO:0000313" key="7">
    <source>
        <dbReference type="Proteomes" id="UP000610456"/>
    </source>
</evidence>
<dbReference type="SUPFAM" id="SSF56925">
    <property type="entry name" value="OMPA-like"/>
    <property type="match status" value="1"/>
</dbReference>
<evidence type="ECO:0000256" key="2">
    <source>
        <dbReference type="ARBA" id="ARBA00022729"/>
    </source>
</evidence>
<dbReference type="Proteomes" id="UP000610456">
    <property type="component" value="Unassembled WGS sequence"/>
</dbReference>
<keyword evidence="3" id="KW-0472">Membrane</keyword>
<dbReference type="Gene3D" id="2.40.160.20">
    <property type="match status" value="1"/>
</dbReference>
<gene>
    <name evidence="6" type="ORF">GCM10007103_07040</name>
</gene>
<keyword evidence="5" id="KW-0449">Lipoprotein</keyword>
<organism evidence="6 7">
    <name type="scientific">Salinimicrobium marinum</name>
    <dbReference type="NCBI Taxonomy" id="680283"/>
    <lineage>
        <taxon>Bacteria</taxon>
        <taxon>Pseudomonadati</taxon>
        <taxon>Bacteroidota</taxon>
        <taxon>Flavobacteriia</taxon>
        <taxon>Flavobacteriales</taxon>
        <taxon>Flavobacteriaceae</taxon>
        <taxon>Salinimicrobium</taxon>
    </lineage>
</organism>
<reference evidence="6" key="2">
    <citation type="submission" date="2020-09" db="EMBL/GenBank/DDBJ databases">
        <authorList>
            <person name="Sun Q."/>
            <person name="Kim S."/>
        </authorList>
    </citation>
    <scope>NUCLEOTIDE SEQUENCE</scope>
    <source>
        <strain evidence="6">KCTC 12719</strain>
    </source>
</reference>
<evidence type="ECO:0000256" key="1">
    <source>
        <dbReference type="ARBA" id="ARBA00022475"/>
    </source>
</evidence>
<reference evidence="6" key="1">
    <citation type="journal article" date="2014" name="Int. J. Syst. Evol. Microbiol.">
        <title>Complete genome sequence of Corynebacterium casei LMG S-19264T (=DSM 44701T), isolated from a smear-ripened cheese.</title>
        <authorList>
            <consortium name="US DOE Joint Genome Institute (JGI-PGF)"/>
            <person name="Walter F."/>
            <person name="Albersmeier A."/>
            <person name="Kalinowski J."/>
            <person name="Ruckert C."/>
        </authorList>
    </citation>
    <scope>NUCLEOTIDE SEQUENCE</scope>
    <source>
        <strain evidence="6">KCTC 12719</strain>
    </source>
</reference>
<evidence type="ECO:0000256" key="5">
    <source>
        <dbReference type="ARBA" id="ARBA00023288"/>
    </source>
</evidence>
<evidence type="ECO:0000256" key="3">
    <source>
        <dbReference type="ARBA" id="ARBA00023136"/>
    </source>
</evidence>
<name>A0A918VVZ6_9FLAO</name>
<dbReference type="InterPro" id="IPR011250">
    <property type="entry name" value="OMP/PagP_B-barrel"/>
</dbReference>
<dbReference type="InterPro" id="IPR005534">
    <property type="entry name" value="Curli_assmbl/transp-comp_CsgG"/>
</dbReference>
<dbReference type="PANTHER" id="PTHR41164">
    <property type="entry name" value="CURLI PRODUCTION ASSEMBLY/TRANSPORT COMPONENT CSGG"/>
    <property type="match status" value="1"/>
</dbReference>
<protein>
    <recommendedName>
        <fullName evidence="8">Curli production assembly/transport component CsgG</fullName>
    </recommendedName>
</protein>
<proteinExistence type="predicted"/>
<dbReference type="Gene3D" id="3.40.50.10610">
    <property type="entry name" value="ABC-type transport auxiliary lipoprotein component"/>
    <property type="match status" value="2"/>
</dbReference>
<keyword evidence="2" id="KW-0732">Signal</keyword>
<dbReference type="EMBL" id="BMXB01000001">
    <property type="protein sequence ID" value="GHA28105.1"/>
    <property type="molecule type" value="Genomic_DNA"/>
</dbReference>
<sequence length="455" mass="50575">MKNFKSAILIVLSATTLSCGTYFNQPVDVQEARIGESTDVTKTLKNLPLPQEPVVVGVYNFRDLTGQYKPSDVGSTFSTAVTQGATSILIKALEDSRWFTPIERENIGNLLNERNIIRSTRQEYQGSSTNQPQVPPLLYAGILLEGGIVSYDTNIITGGMGARYFGVGGSTQYRQDRITIYLRAISTSSGKILKNVYISKTILSQAVDVSLYKYVSFQRLLEVESGFTRNEPVQLAVKEAIEKGVESLIVEGLKDNLWSTQDEAIAQELIDRYDEEQEEAELTELYNRKLTERNPSGYFEVDFGASLLSGDYSDNSPGFMGRIGYTQQFTPSFSVGIAGNFFELSNNGSFQEQFAGIDLNAQFKLLPEDNITPFVYGGPGYIFSLASDTPEDLSTSFFKVQYGAGIEYFISDNIGLKIFGDHNLTFSDEVDYTVNGKRDDFYFNFGAGINFYFGN</sequence>
<dbReference type="Pfam" id="PF03783">
    <property type="entry name" value="CsgG"/>
    <property type="match status" value="1"/>
</dbReference>
<dbReference type="RefSeq" id="WP_189603305.1">
    <property type="nucleotide sequence ID" value="NZ_BMXB01000001.1"/>
</dbReference>
<comment type="caution">
    <text evidence="6">The sequence shown here is derived from an EMBL/GenBank/DDBJ whole genome shotgun (WGS) entry which is preliminary data.</text>
</comment>
<dbReference type="PROSITE" id="PS51257">
    <property type="entry name" value="PROKAR_LIPOPROTEIN"/>
    <property type="match status" value="1"/>
</dbReference>
<dbReference type="PANTHER" id="PTHR41164:SF1">
    <property type="entry name" value="CURLI PRODUCTION ASSEMBLY_TRANSPORT COMPONENT CSGG"/>
    <property type="match status" value="1"/>
</dbReference>
<keyword evidence="1" id="KW-1003">Cell membrane</keyword>
<dbReference type="AlphaFoldDB" id="A0A918VVZ6"/>
<keyword evidence="7" id="KW-1185">Reference proteome</keyword>
<evidence type="ECO:0000256" key="4">
    <source>
        <dbReference type="ARBA" id="ARBA00023139"/>
    </source>
</evidence>
<evidence type="ECO:0000313" key="6">
    <source>
        <dbReference type="EMBL" id="GHA28105.1"/>
    </source>
</evidence>